<gene>
    <name evidence="3" type="ORF">PENTCL1PPCAC_10599</name>
</gene>
<feature type="compositionally biased region" description="Low complexity" evidence="1">
    <location>
        <begin position="591"/>
        <end position="627"/>
    </location>
</feature>
<feature type="region of interest" description="Disordered" evidence="1">
    <location>
        <begin position="1"/>
        <end position="91"/>
    </location>
</feature>
<reference evidence="3" key="1">
    <citation type="submission" date="2023-10" db="EMBL/GenBank/DDBJ databases">
        <title>Genome assembly of Pristionchus species.</title>
        <authorList>
            <person name="Yoshida K."/>
            <person name="Sommer R.J."/>
        </authorList>
    </citation>
    <scope>NUCLEOTIDE SEQUENCE</scope>
    <source>
        <strain evidence="3">RS0144</strain>
    </source>
</reference>
<feature type="domain" description="SANT" evidence="2">
    <location>
        <begin position="143"/>
        <end position="195"/>
    </location>
</feature>
<proteinExistence type="predicted"/>
<feature type="compositionally biased region" description="Basic and acidic residues" evidence="1">
    <location>
        <begin position="57"/>
        <end position="67"/>
    </location>
</feature>
<dbReference type="Proteomes" id="UP001432027">
    <property type="component" value="Unassembled WGS sequence"/>
</dbReference>
<name>A0AAV5T4B4_9BILA</name>
<sequence>RMDVTPVDSEGELVIDEREEGEIEDEEEREERRGMMTDIEEEEEDEDDEEEEIDVINVKEDEKERGIGSRMTLRPHSESKPLSSTSSCPSSLPSEMVCISTTIPSIPTSLSSSLMASGGLSSSLSSSSTVTSSMAVGAGANRMKWNIGDQLQFFEGVKQYGKDFDALHRVMARRNMGINKEQLRNFFFNFYRQVRSGAEMKEEDWSPDLSRDARDLFVVINGCEWRKRMGHDKFEPAKLKALILEGITVTRVRGKKLHVTIRTPCCPALLQFFSFNRRISRFPPDMVLYLSPRTFRDGTNVMSRGQSQHLCIRLNTCDRVERIFDLLHLKWRGETAYEEEDADGNEGESLRPFTVRLHPSKHTPMGEITFTPSPSSFGNISINMLQEDRVKTLTIKRQLKRGMELDSVCYRASQSLIPYLTITRDALLAGLKREDAGSASVAELYAVCGLSREVHLRYSIEETTTRAVEEPWEVLVQLLTRGYGEAATEKRVVPSAINRMPSRDDPIALDMEDETGNQPPQSKRSRPMGAMTSSSTARYHTGPRYITQQSPIVSKEMEDFEEQRRQLCSAPRGRRRSPVRQRKVLPPPSHPLSSSSPSSSSLLAPSRRTASSWSKTSSRLTASAASTPGQMPMTSSTTFPHMSATSPNDPMALALKAALTSPSNSLLDAPSSSQRRLVPAVVFASPSKTNSTLPFDVRAQMENCLNESSVEYCLQFSQFVNCTDISSSPSKLAKL</sequence>
<feature type="compositionally biased region" description="Acidic residues" evidence="1">
    <location>
        <begin position="38"/>
        <end position="54"/>
    </location>
</feature>
<feature type="compositionally biased region" description="Basic residues" evidence="1">
    <location>
        <begin position="572"/>
        <end position="583"/>
    </location>
</feature>
<dbReference type="InterPro" id="IPR017884">
    <property type="entry name" value="SANT_dom"/>
</dbReference>
<accession>A0AAV5T4B4</accession>
<evidence type="ECO:0000313" key="3">
    <source>
        <dbReference type="EMBL" id="GMS88424.1"/>
    </source>
</evidence>
<dbReference type="EMBL" id="BTSX01000003">
    <property type="protein sequence ID" value="GMS88424.1"/>
    <property type="molecule type" value="Genomic_DNA"/>
</dbReference>
<evidence type="ECO:0000256" key="1">
    <source>
        <dbReference type="SAM" id="MobiDB-lite"/>
    </source>
</evidence>
<protein>
    <recommendedName>
        <fullName evidence="2">SANT domain-containing protein</fullName>
    </recommendedName>
</protein>
<feature type="compositionally biased region" description="Polar residues" evidence="1">
    <location>
        <begin position="628"/>
        <end position="648"/>
    </location>
</feature>
<keyword evidence="4" id="KW-1185">Reference proteome</keyword>
<feature type="non-terminal residue" evidence="3">
    <location>
        <position position="1"/>
    </location>
</feature>
<feature type="compositionally biased region" description="Low complexity" evidence="1">
    <location>
        <begin position="80"/>
        <end position="91"/>
    </location>
</feature>
<dbReference type="AlphaFoldDB" id="A0AAV5T4B4"/>
<dbReference type="PROSITE" id="PS51293">
    <property type="entry name" value="SANT"/>
    <property type="match status" value="1"/>
</dbReference>
<evidence type="ECO:0000259" key="2">
    <source>
        <dbReference type="PROSITE" id="PS51293"/>
    </source>
</evidence>
<comment type="caution">
    <text evidence="3">The sequence shown here is derived from an EMBL/GenBank/DDBJ whole genome shotgun (WGS) entry which is preliminary data.</text>
</comment>
<feature type="compositionally biased region" description="Acidic residues" evidence="1">
    <location>
        <begin position="9"/>
        <end position="29"/>
    </location>
</feature>
<dbReference type="Gene3D" id="1.20.58.1880">
    <property type="match status" value="1"/>
</dbReference>
<evidence type="ECO:0000313" key="4">
    <source>
        <dbReference type="Proteomes" id="UP001432027"/>
    </source>
</evidence>
<feature type="region of interest" description="Disordered" evidence="1">
    <location>
        <begin position="494"/>
        <end position="648"/>
    </location>
</feature>
<organism evidence="3 4">
    <name type="scientific">Pristionchus entomophagus</name>
    <dbReference type="NCBI Taxonomy" id="358040"/>
    <lineage>
        <taxon>Eukaryota</taxon>
        <taxon>Metazoa</taxon>
        <taxon>Ecdysozoa</taxon>
        <taxon>Nematoda</taxon>
        <taxon>Chromadorea</taxon>
        <taxon>Rhabditida</taxon>
        <taxon>Rhabditina</taxon>
        <taxon>Diplogasteromorpha</taxon>
        <taxon>Diplogasteroidea</taxon>
        <taxon>Neodiplogasteridae</taxon>
        <taxon>Pristionchus</taxon>
    </lineage>
</organism>